<evidence type="ECO:0000256" key="2">
    <source>
        <dbReference type="SAM" id="Phobius"/>
    </source>
</evidence>
<evidence type="ECO:0000256" key="1">
    <source>
        <dbReference type="SAM" id="MobiDB-lite"/>
    </source>
</evidence>
<evidence type="ECO:0000313" key="3">
    <source>
        <dbReference type="EMBL" id="KAL2072972.1"/>
    </source>
</evidence>
<reference evidence="3 4" key="1">
    <citation type="journal article" date="2024" name="Commun. Biol.">
        <title>Comparative genomic analysis of thermophilic fungi reveals convergent evolutionary adaptations and gene losses.</title>
        <authorList>
            <person name="Steindorff A.S."/>
            <person name="Aguilar-Pontes M.V."/>
            <person name="Robinson A.J."/>
            <person name="Andreopoulos B."/>
            <person name="LaButti K."/>
            <person name="Kuo A."/>
            <person name="Mondo S."/>
            <person name="Riley R."/>
            <person name="Otillar R."/>
            <person name="Haridas S."/>
            <person name="Lipzen A."/>
            <person name="Grimwood J."/>
            <person name="Schmutz J."/>
            <person name="Clum A."/>
            <person name="Reid I.D."/>
            <person name="Moisan M.C."/>
            <person name="Butler G."/>
            <person name="Nguyen T.T.M."/>
            <person name="Dewar K."/>
            <person name="Conant G."/>
            <person name="Drula E."/>
            <person name="Henrissat B."/>
            <person name="Hansel C."/>
            <person name="Singer S."/>
            <person name="Hutchinson M.I."/>
            <person name="de Vries R.P."/>
            <person name="Natvig D.O."/>
            <person name="Powell A.J."/>
            <person name="Tsang A."/>
            <person name="Grigoriev I.V."/>
        </authorList>
    </citation>
    <scope>NUCLEOTIDE SEQUENCE [LARGE SCALE GENOMIC DNA]</scope>
    <source>
        <strain evidence="3 4">CBS 494.80</strain>
    </source>
</reference>
<keyword evidence="2" id="KW-1133">Transmembrane helix</keyword>
<gene>
    <name evidence="3" type="ORF">VTL71DRAFT_10296</name>
</gene>
<protein>
    <submittedName>
        <fullName evidence="3">Uncharacterized protein</fullName>
    </submittedName>
</protein>
<keyword evidence="2" id="KW-0472">Membrane</keyword>
<dbReference type="EMBL" id="JAZHXI010000003">
    <property type="protein sequence ID" value="KAL2072972.1"/>
    <property type="molecule type" value="Genomic_DNA"/>
</dbReference>
<dbReference type="Proteomes" id="UP001595075">
    <property type="component" value="Unassembled WGS sequence"/>
</dbReference>
<organism evidence="3 4">
    <name type="scientific">Oculimacula yallundae</name>
    <dbReference type="NCBI Taxonomy" id="86028"/>
    <lineage>
        <taxon>Eukaryota</taxon>
        <taxon>Fungi</taxon>
        <taxon>Dikarya</taxon>
        <taxon>Ascomycota</taxon>
        <taxon>Pezizomycotina</taxon>
        <taxon>Leotiomycetes</taxon>
        <taxon>Helotiales</taxon>
        <taxon>Ploettnerulaceae</taxon>
        <taxon>Oculimacula</taxon>
    </lineage>
</organism>
<accession>A0ABR4CT40</accession>
<proteinExistence type="predicted"/>
<feature type="region of interest" description="Disordered" evidence="1">
    <location>
        <begin position="81"/>
        <end position="103"/>
    </location>
</feature>
<sequence>MTLSRKSTIILQFTLIICISAIIAGLAGGLTSRVTKWSDEVEGDRRGVIGNRTVLEQIQMESMGAGSRRREVEMEAAMEKKFESGEGSEMGSGRMAHDRCRRRERRRVVGGRRYEL</sequence>
<keyword evidence="4" id="KW-1185">Reference proteome</keyword>
<comment type="caution">
    <text evidence="3">The sequence shown here is derived from an EMBL/GenBank/DDBJ whole genome shotgun (WGS) entry which is preliminary data.</text>
</comment>
<keyword evidence="2" id="KW-0812">Transmembrane</keyword>
<feature type="transmembrane region" description="Helical" evidence="2">
    <location>
        <begin position="9"/>
        <end position="30"/>
    </location>
</feature>
<evidence type="ECO:0000313" key="4">
    <source>
        <dbReference type="Proteomes" id="UP001595075"/>
    </source>
</evidence>
<name>A0ABR4CT40_9HELO</name>